<dbReference type="NCBIfam" id="TIGR02402">
    <property type="entry name" value="trehalose_TreZ"/>
    <property type="match status" value="1"/>
</dbReference>
<evidence type="ECO:0000313" key="17">
    <source>
        <dbReference type="Proteomes" id="UP000659172"/>
    </source>
</evidence>
<evidence type="ECO:0000256" key="8">
    <source>
        <dbReference type="ARBA" id="ARBA00023277"/>
    </source>
</evidence>
<keyword evidence="8" id="KW-0119">Carbohydrate metabolism</keyword>
<comment type="pathway">
    <text evidence="2 14">Glycan biosynthesis; trehalose biosynthesis.</text>
</comment>
<dbReference type="InterPro" id="IPR013780">
    <property type="entry name" value="Glyco_hydro_b"/>
</dbReference>
<evidence type="ECO:0000256" key="7">
    <source>
        <dbReference type="ARBA" id="ARBA00022801"/>
    </source>
</evidence>
<dbReference type="Gene3D" id="1.10.10.760">
    <property type="entry name" value="E-set domains of sugar-utilizing enzymes"/>
    <property type="match status" value="1"/>
</dbReference>
<sequence>MLFQLWAPLSSRVQLHLNGTDLEMARCGAGWHELVASARPGDTYGFRLPEGRVVPDPASRCQKSNIDSLSVVTDPEAYAWKTSDWRGRPWSDVVFYEVHIGTFTPGGTFRTAITRLRKLADIGITAIEVMPVAQFAGTRGWGYDGVLQFAPHTSYGTPEDFKAFVDNAHELGLMVFLDVVYNHFGPVGNHLLSYAPEFFHKQSTPWGAAMNFEQSAVRRYFVENAEYWLSEFHLDGLRLDAVDQMNDGSEVHILEELSEAVRTSIAGPRRYLITENPANSMDLLDSSLGPLFDADWNDDFHHAMHVAATGEAAGHYEPFAEQPWQRVNAALAKGYVLPGRALLGSQGSDPTLPPVAFIHYLQNHDQTGNRALGERLVSLINEEAYTLWLEILLLSPQIPLLFQGDDYRESAPFHFFVDTDEERAEAIRNGRAKAADSFGGLPPGRSVDDIPDATDPETFLKSKLPADTAGGCLNEYQRGLKKLLELRRQAISPLLKGIQAGDVVFEREGVIAVDWPCPAGVLQLRANFARHTVELPLRRGQALYARHLLNGDRCTALLGPDGIALVRATDPVIVG</sequence>
<comment type="catalytic activity">
    <reaction evidence="12 14">
        <text>hydrolysis of (1-&gt;4)-alpha-D-glucosidic linkage in 4-alpha-D-[(1-&gt;4)-alpha-D-glucanosyl]n trehalose to yield trehalose and (1-&gt;4)-alpha-D-glucan.</text>
        <dbReference type="EC" id="3.2.1.141"/>
    </reaction>
</comment>
<evidence type="ECO:0000256" key="3">
    <source>
        <dbReference type="ARBA" id="ARBA00008061"/>
    </source>
</evidence>
<evidence type="ECO:0000256" key="1">
    <source>
        <dbReference type="ARBA" id="ARBA00004496"/>
    </source>
</evidence>
<dbReference type="CDD" id="cd02853">
    <property type="entry name" value="E_set_MTHase_like_N"/>
    <property type="match status" value="1"/>
</dbReference>
<dbReference type="PIRSF" id="PIRSF006337">
    <property type="entry name" value="Trehalose_TreZ"/>
    <property type="match status" value="1"/>
</dbReference>
<evidence type="ECO:0000256" key="6">
    <source>
        <dbReference type="ARBA" id="ARBA00022490"/>
    </source>
</evidence>
<dbReference type="PANTHER" id="PTHR43651:SF11">
    <property type="entry name" value="MALTO-OLIGOSYLTREHALOSE TREHALOHYDROLASE"/>
    <property type="match status" value="1"/>
</dbReference>
<dbReference type="InterPro" id="IPR044901">
    <property type="entry name" value="Trehalose_TreZ_E-set_sf"/>
</dbReference>
<dbReference type="EMBL" id="JABXYK010000024">
    <property type="protein sequence ID" value="NVP58342.1"/>
    <property type="molecule type" value="Genomic_DNA"/>
</dbReference>
<evidence type="ECO:0000259" key="15">
    <source>
        <dbReference type="SMART" id="SM00642"/>
    </source>
</evidence>
<protein>
    <recommendedName>
        <fullName evidence="5 13">Malto-oligosyltrehalose trehalohydrolase</fullName>
        <shortName evidence="14">MTHase</shortName>
        <ecNumber evidence="4 13">3.2.1.141</ecNumber>
    </recommendedName>
    <alternativeName>
        <fullName evidence="11 14">4-alpha-D-((1-&gt;4)-alpha-D-glucano)trehalose trehalohydrolase</fullName>
    </alternativeName>
    <alternativeName>
        <fullName evidence="10 14">Maltooligosyl trehalose trehalohydrolase</fullName>
    </alternativeName>
</protein>
<evidence type="ECO:0000256" key="9">
    <source>
        <dbReference type="ARBA" id="ARBA00023295"/>
    </source>
</evidence>
<evidence type="ECO:0000256" key="5">
    <source>
        <dbReference type="ARBA" id="ARBA00015938"/>
    </source>
</evidence>
<evidence type="ECO:0000256" key="13">
    <source>
        <dbReference type="NCBIfam" id="TIGR02402"/>
    </source>
</evidence>
<keyword evidence="7 14" id="KW-0378">Hydrolase</keyword>
<dbReference type="InterPro" id="IPR012768">
    <property type="entry name" value="Trehalose_TreZ"/>
</dbReference>
<dbReference type="CDD" id="cd11325">
    <property type="entry name" value="AmyAc_GTHase"/>
    <property type="match status" value="1"/>
</dbReference>
<evidence type="ECO:0000313" key="16">
    <source>
        <dbReference type="EMBL" id="NVP58342.1"/>
    </source>
</evidence>
<dbReference type="InterPro" id="IPR013783">
    <property type="entry name" value="Ig-like_fold"/>
</dbReference>
<organism evidence="16 17">
    <name type="scientific">Mycoplana rhizolycopersici</name>
    <dbReference type="NCBI Taxonomy" id="2746702"/>
    <lineage>
        <taxon>Bacteria</taxon>
        <taxon>Pseudomonadati</taxon>
        <taxon>Pseudomonadota</taxon>
        <taxon>Alphaproteobacteria</taxon>
        <taxon>Hyphomicrobiales</taxon>
        <taxon>Rhizobiaceae</taxon>
        <taxon>Mycoplana</taxon>
    </lineage>
</organism>
<dbReference type="Gene3D" id="2.60.40.10">
    <property type="entry name" value="Immunoglobulins"/>
    <property type="match status" value="1"/>
</dbReference>
<keyword evidence="9 14" id="KW-0326">Glycosidase</keyword>
<evidence type="ECO:0000256" key="12">
    <source>
        <dbReference type="ARBA" id="ARBA00034013"/>
    </source>
</evidence>
<accession>A0ABX2QKS8</accession>
<comment type="similarity">
    <text evidence="3 14">Belongs to the glycosyl hydrolase 13 family.</text>
</comment>
<evidence type="ECO:0000256" key="4">
    <source>
        <dbReference type="ARBA" id="ARBA00012268"/>
    </source>
</evidence>
<comment type="subcellular location">
    <subcellularLocation>
        <location evidence="1">Cytoplasm</location>
    </subcellularLocation>
</comment>
<proteinExistence type="inferred from homology"/>
<keyword evidence="17" id="KW-1185">Reference proteome</keyword>
<evidence type="ECO:0000256" key="10">
    <source>
        <dbReference type="ARBA" id="ARBA00032057"/>
    </source>
</evidence>
<dbReference type="PANTHER" id="PTHR43651">
    <property type="entry name" value="1,4-ALPHA-GLUCAN-BRANCHING ENZYME"/>
    <property type="match status" value="1"/>
</dbReference>
<evidence type="ECO:0000256" key="2">
    <source>
        <dbReference type="ARBA" id="ARBA00005199"/>
    </source>
</evidence>
<feature type="domain" description="Glycosyl hydrolase family 13 catalytic" evidence="15">
    <location>
        <begin position="97"/>
        <end position="435"/>
    </location>
</feature>
<dbReference type="SUPFAM" id="SSF81296">
    <property type="entry name" value="E set domains"/>
    <property type="match status" value="1"/>
</dbReference>
<dbReference type="Pfam" id="PF00128">
    <property type="entry name" value="Alpha-amylase"/>
    <property type="match status" value="1"/>
</dbReference>
<evidence type="ECO:0000256" key="11">
    <source>
        <dbReference type="ARBA" id="ARBA00033284"/>
    </source>
</evidence>
<reference evidence="16 17" key="1">
    <citation type="submission" date="2020-06" db="EMBL/GenBank/DDBJ databases">
        <title>Rhizobium sp.nov. isolated from the tomato plant.</title>
        <authorList>
            <person name="Thin K.K."/>
            <person name="Zhang X."/>
            <person name="He S."/>
        </authorList>
    </citation>
    <scope>NUCLEOTIDE SEQUENCE [LARGE SCALE GENOMIC DNA]</scope>
    <source>
        <strain evidence="16 17">DBTS2</strain>
    </source>
</reference>
<dbReference type="InterPro" id="IPR014756">
    <property type="entry name" value="Ig_E-set"/>
</dbReference>
<dbReference type="Gene3D" id="3.20.20.80">
    <property type="entry name" value="Glycosidases"/>
    <property type="match status" value="1"/>
</dbReference>
<dbReference type="Proteomes" id="UP000659172">
    <property type="component" value="Unassembled WGS sequence"/>
</dbReference>
<name>A0ABX2QKS8_9HYPH</name>
<dbReference type="RefSeq" id="WP_176952242.1">
    <property type="nucleotide sequence ID" value="NZ_JABXYK010000024.1"/>
</dbReference>
<comment type="caution">
    <text evidence="16">The sequence shown here is derived from an EMBL/GenBank/DDBJ whole genome shotgun (WGS) entry which is preliminary data.</text>
</comment>
<keyword evidence="6" id="KW-0963">Cytoplasm</keyword>
<dbReference type="SUPFAM" id="SSF51445">
    <property type="entry name" value="(Trans)glycosidases"/>
    <property type="match status" value="1"/>
</dbReference>
<dbReference type="SMART" id="SM00642">
    <property type="entry name" value="Aamy"/>
    <property type="match status" value="1"/>
</dbReference>
<dbReference type="InterPro" id="IPR017853">
    <property type="entry name" value="GH"/>
</dbReference>
<evidence type="ECO:0000256" key="14">
    <source>
        <dbReference type="PIRNR" id="PIRNR006337"/>
    </source>
</evidence>
<dbReference type="InterPro" id="IPR006047">
    <property type="entry name" value="GH13_cat_dom"/>
</dbReference>
<dbReference type="Gene3D" id="2.60.40.1180">
    <property type="entry name" value="Golgi alpha-mannosidase II"/>
    <property type="match status" value="1"/>
</dbReference>
<dbReference type="EC" id="3.2.1.141" evidence="4 13"/>
<gene>
    <name evidence="16" type="primary">treZ</name>
    <name evidence="16" type="ORF">HV823_24195</name>
</gene>